<keyword evidence="1" id="KW-0175">Coiled coil</keyword>
<feature type="compositionally biased region" description="Basic and acidic residues" evidence="2">
    <location>
        <begin position="433"/>
        <end position="455"/>
    </location>
</feature>
<comment type="caution">
    <text evidence="3">The sequence shown here is derived from an EMBL/GenBank/DDBJ whole genome shotgun (WGS) entry which is preliminary data.</text>
</comment>
<dbReference type="AlphaFoldDB" id="A0AAV2HGR0"/>
<accession>A0AAV2HGR0</accession>
<dbReference type="Proteomes" id="UP001497497">
    <property type="component" value="Unassembled WGS sequence"/>
</dbReference>
<protein>
    <submittedName>
        <fullName evidence="3">Uncharacterized protein</fullName>
    </submittedName>
</protein>
<feature type="region of interest" description="Disordered" evidence="2">
    <location>
        <begin position="372"/>
        <end position="391"/>
    </location>
</feature>
<dbReference type="EMBL" id="CAXITT010000084">
    <property type="protein sequence ID" value="CAL1531246.1"/>
    <property type="molecule type" value="Genomic_DNA"/>
</dbReference>
<reference evidence="3 4" key="1">
    <citation type="submission" date="2024-04" db="EMBL/GenBank/DDBJ databases">
        <authorList>
            <consortium name="Genoscope - CEA"/>
            <person name="William W."/>
        </authorList>
    </citation>
    <scope>NUCLEOTIDE SEQUENCE [LARGE SCALE GENOMIC DNA]</scope>
</reference>
<proteinExistence type="predicted"/>
<feature type="compositionally biased region" description="Polar residues" evidence="2">
    <location>
        <begin position="263"/>
        <end position="294"/>
    </location>
</feature>
<sequence>MKIVEISKNIIEQNKLEEQIRALETAAKDKNEMAVAEKEALEKKLQEYQICKTVDTKENQTSILLKWEQRCSDLNNQLKMERNKVKSLTQQLEKLGKSQTIGNSEEVESLKAELLEVKEERDYYSDELTAMCQKAERHFKTIKELKQQNDYCSSKLKIMKSMLQVEKNKNKGIVNSSQMPQIACFNIKSDNVNNLQIIQGQTIEFEAGNSVPPDLVIINETDVKPLVNEIENKNRVDMSDIGSVAVESSAKINPVLNSYSEMNHLKSPSQRQNVNKSPSGTKRDQSISTPSLSIKKSKNSEDGSFLKTPKQSSKKSKIATPSKSSKCVVPSTFSEEIKTKCKMNTSTIGKLNNSDRSQDLMIIREKLPSSKEATGTSLTAGPNHKLSSLPCGPKTIPAITVNDKITDTNLSTRITRRMSLQKRRSTEQSQEAVDGKKMKLSIEETIPETKPEIKPPSKRTRQQAQQISKPQSSPKKCSLALPNSNVLATITNSPKKSVPPNDSSKSRVRHLRSPKHKTAPTAKGSPGGKSECNQQ</sequence>
<feature type="coiled-coil region" evidence="1">
    <location>
        <begin position="13"/>
        <end position="127"/>
    </location>
</feature>
<evidence type="ECO:0000256" key="2">
    <source>
        <dbReference type="SAM" id="MobiDB-lite"/>
    </source>
</evidence>
<evidence type="ECO:0000313" key="3">
    <source>
        <dbReference type="EMBL" id="CAL1531246.1"/>
    </source>
</evidence>
<organism evidence="3 4">
    <name type="scientific">Lymnaea stagnalis</name>
    <name type="common">Great pond snail</name>
    <name type="synonym">Helix stagnalis</name>
    <dbReference type="NCBI Taxonomy" id="6523"/>
    <lineage>
        <taxon>Eukaryota</taxon>
        <taxon>Metazoa</taxon>
        <taxon>Spiralia</taxon>
        <taxon>Lophotrochozoa</taxon>
        <taxon>Mollusca</taxon>
        <taxon>Gastropoda</taxon>
        <taxon>Heterobranchia</taxon>
        <taxon>Euthyneura</taxon>
        <taxon>Panpulmonata</taxon>
        <taxon>Hygrophila</taxon>
        <taxon>Lymnaeoidea</taxon>
        <taxon>Lymnaeidae</taxon>
        <taxon>Lymnaea</taxon>
    </lineage>
</organism>
<name>A0AAV2HGR0_LYMST</name>
<keyword evidence="4" id="KW-1185">Reference proteome</keyword>
<feature type="compositionally biased region" description="Polar residues" evidence="2">
    <location>
        <begin position="462"/>
        <end position="503"/>
    </location>
</feature>
<evidence type="ECO:0000313" key="4">
    <source>
        <dbReference type="Proteomes" id="UP001497497"/>
    </source>
</evidence>
<feature type="compositionally biased region" description="Basic residues" evidence="2">
    <location>
        <begin position="506"/>
        <end position="518"/>
    </location>
</feature>
<feature type="region of interest" description="Disordered" evidence="2">
    <location>
        <begin position="418"/>
        <end position="535"/>
    </location>
</feature>
<evidence type="ECO:0000256" key="1">
    <source>
        <dbReference type="SAM" id="Coils"/>
    </source>
</evidence>
<gene>
    <name evidence="3" type="ORF">GSLYS_00005341001</name>
</gene>
<feature type="region of interest" description="Disordered" evidence="2">
    <location>
        <begin position="263"/>
        <end position="325"/>
    </location>
</feature>